<dbReference type="RefSeq" id="XP_060355974.1">
    <property type="nucleotide sequence ID" value="XM_060485117.1"/>
</dbReference>
<dbReference type="EMBL" id="MOPA01000001">
    <property type="protein sequence ID" value="KAK1546860.1"/>
    <property type="molecule type" value="Genomic_DNA"/>
</dbReference>
<evidence type="ECO:0000313" key="1">
    <source>
        <dbReference type="EMBL" id="KAK1546860.1"/>
    </source>
</evidence>
<gene>
    <name evidence="1" type="ORF">CPAR01_00827</name>
</gene>
<evidence type="ECO:0000313" key="2">
    <source>
        <dbReference type="Proteomes" id="UP001241169"/>
    </source>
</evidence>
<organism evidence="1 2">
    <name type="scientific">Colletotrichum paranaense</name>
    <dbReference type="NCBI Taxonomy" id="1914294"/>
    <lineage>
        <taxon>Eukaryota</taxon>
        <taxon>Fungi</taxon>
        <taxon>Dikarya</taxon>
        <taxon>Ascomycota</taxon>
        <taxon>Pezizomycotina</taxon>
        <taxon>Sordariomycetes</taxon>
        <taxon>Hypocreomycetidae</taxon>
        <taxon>Glomerellales</taxon>
        <taxon>Glomerellaceae</taxon>
        <taxon>Colletotrichum</taxon>
        <taxon>Colletotrichum acutatum species complex</taxon>
    </lineage>
</organism>
<comment type="caution">
    <text evidence="1">The sequence shown here is derived from an EMBL/GenBank/DDBJ whole genome shotgun (WGS) entry which is preliminary data.</text>
</comment>
<proteinExistence type="predicted"/>
<accession>A0ABQ9T5G7</accession>
<keyword evidence="2" id="KW-1185">Reference proteome</keyword>
<reference evidence="1 2" key="1">
    <citation type="submission" date="2016-10" db="EMBL/GenBank/DDBJ databases">
        <title>The genome sequence of Colletotrichum fioriniae PJ7.</title>
        <authorList>
            <person name="Baroncelli R."/>
        </authorList>
    </citation>
    <scope>NUCLEOTIDE SEQUENCE [LARGE SCALE GENOMIC DNA]</scope>
    <source>
        <strain evidence="1 2">IMI 384185</strain>
    </source>
</reference>
<protein>
    <submittedName>
        <fullName evidence="1">Uncharacterized protein</fullName>
    </submittedName>
</protein>
<sequence>MPALRVKRNDFLSPRSKFGMSDFVHFPQCGIKPCFTFFQFSPEILSSTDCTQLLSPVS</sequence>
<dbReference type="Proteomes" id="UP001241169">
    <property type="component" value="Unassembled WGS sequence"/>
</dbReference>
<dbReference type="GeneID" id="85369016"/>
<name>A0ABQ9T5G7_9PEZI</name>